<feature type="compositionally biased region" description="Pro residues" evidence="1">
    <location>
        <begin position="80"/>
        <end position="90"/>
    </location>
</feature>
<dbReference type="RefSeq" id="XP_030996963.1">
    <property type="nucleotide sequence ID" value="XM_031138950.1"/>
</dbReference>
<sequence>MSLRDAVSRTPDDHDEHHDLPLSLDTAVARPQRPASIHQPDDGEAKIELESIMTTASNPVSPGPSSPPLDQIHTQSFVPPARPKSTPFPQPEQRTDDLRCSCPHSHFSSDGDDLMELCPSSPTTTADQRQSARLNLNDLPAEIHECILDHLFGYRVSTASKSSMGMNSVTKSWATALRHSRRRELSELALVSNVWRVLIQDRLYRHIKLKATHESLSEALIFFAENPHMRFYVKHIEIWFPVFQAKREQSSHASAASWWSPAWRELLPTMTPDGTSPLYTLPQDNCSLEETFYFVGSTFPEVRVLTLEGGERKKAPMVRHFSRPLGGGANNNNTSYPAHPVALPRIDSVRTLVCKGQWNLIRDADDFDHIAAALPQLKEWHASYSKPKSKTYLSMAAVLPRLPLDLTSLHLCLESDYRRELSFPPYFLKVANEMHFCLRLAECAPALEHLSFTGRVCRGFFDAAARLADPRCARLKSVDLVVKNCCRHVAQWSESGSGITDMGFIAAFEALVLAGVRALERFKGLEYMRIRYVDLDSPAPPLNPYFLMRSDGVCSGVWSDAIVSELGRVRPAARFEDLSEMWGEVVTVKDGQRICVPEFPRKRVLSLKLSNYALLAGGIHIVPSPQQQQQ</sequence>
<dbReference type="STRING" id="1093900.A0A507AZ38"/>
<feature type="compositionally biased region" description="Basic and acidic residues" evidence="1">
    <location>
        <begin position="39"/>
        <end position="49"/>
    </location>
</feature>
<dbReference type="AlphaFoldDB" id="A0A507AZ38"/>
<gene>
    <name evidence="2" type="ORF">E0L32_004529</name>
</gene>
<dbReference type="OrthoDB" id="5281682at2759"/>
<proteinExistence type="predicted"/>
<dbReference type="GeneID" id="41971976"/>
<accession>A0A507AZ38</accession>
<evidence type="ECO:0000313" key="2">
    <source>
        <dbReference type="EMBL" id="TPX15252.1"/>
    </source>
</evidence>
<dbReference type="InParanoid" id="A0A507AZ38"/>
<dbReference type="EMBL" id="SKBQ01000022">
    <property type="protein sequence ID" value="TPX15252.1"/>
    <property type="molecule type" value="Genomic_DNA"/>
</dbReference>
<dbReference type="Proteomes" id="UP000319257">
    <property type="component" value="Unassembled WGS sequence"/>
</dbReference>
<comment type="caution">
    <text evidence="2">The sequence shown here is derived from an EMBL/GenBank/DDBJ whole genome shotgun (WGS) entry which is preliminary data.</text>
</comment>
<name>A0A507AZ38_9PEZI</name>
<reference evidence="2 3" key="1">
    <citation type="submission" date="2019-06" db="EMBL/GenBank/DDBJ databases">
        <title>Draft genome sequence of the filamentous fungus Phialemoniopsis curvata isolated from diesel fuel.</title>
        <authorList>
            <person name="Varaljay V.A."/>
            <person name="Lyon W.J."/>
            <person name="Crouch A.L."/>
            <person name="Drake C.E."/>
            <person name="Hollomon J.M."/>
            <person name="Nadeau L.J."/>
            <person name="Nunn H.S."/>
            <person name="Stevenson B.S."/>
            <person name="Bojanowski C.L."/>
            <person name="Crookes-Goodson W.J."/>
        </authorList>
    </citation>
    <scope>NUCLEOTIDE SEQUENCE [LARGE SCALE GENOMIC DNA]</scope>
    <source>
        <strain evidence="2 3">D216</strain>
    </source>
</reference>
<evidence type="ECO:0000256" key="1">
    <source>
        <dbReference type="SAM" id="MobiDB-lite"/>
    </source>
</evidence>
<protein>
    <submittedName>
        <fullName evidence="2">Uncharacterized protein</fullName>
    </submittedName>
</protein>
<feature type="compositionally biased region" description="Basic and acidic residues" evidence="1">
    <location>
        <begin position="1"/>
        <end position="20"/>
    </location>
</feature>
<feature type="region of interest" description="Disordered" evidence="1">
    <location>
        <begin position="1"/>
        <end position="98"/>
    </location>
</feature>
<evidence type="ECO:0000313" key="3">
    <source>
        <dbReference type="Proteomes" id="UP000319257"/>
    </source>
</evidence>
<organism evidence="2 3">
    <name type="scientific">Thyridium curvatum</name>
    <dbReference type="NCBI Taxonomy" id="1093900"/>
    <lineage>
        <taxon>Eukaryota</taxon>
        <taxon>Fungi</taxon>
        <taxon>Dikarya</taxon>
        <taxon>Ascomycota</taxon>
        <taxon>Pezizomycotina</taxon>
        <taxon>Sordariomycetes</taxon>
        <taxon>Sordariomycetidae</taxon>
        <taxon>Thyridiales</taxon>
        <taxon>Thyridiaceae</taxon>
        <taxon>Thyridium</taxon>
    </lineage>
</organism>
<keyword evidence="3" id="KW-1185">Reference proteome</keyword>